<evidence type="ECO:0000259" key="2">
    <source>
        <dbReference type="PROSITE" id="PS51371"/>
    </source>
</evidence>
<gene>
    <name evidence="3" type="ORF">K1X11_021820</name>
</gene>
<dbReference type="SUPFAM" id="SSF54631">
    <property type="entry name" value="CBS-domain pair"/>
    <property type="match status" value="1"/>
</dbReference>
<dbReference type="PROSITE" id="PS51371">
    <property type="entry name" value="CBS"/>
    <property type="match status" value="2"/>
</dbReference>
<organism evidence="3 4">
    <name type="scientific">Actomonas aquatica</name>
    <dbReference type="NCBI Taxonomy" id="2866162"/>
    <lineage>
        <taxon>Bacteria</taxon>
        <taxon>Pseudomonadati</taxon>
        <taxon>Verrucomicrobiota</taxon>
        <taxon>Opitutia</taxon>
        <taxon>Opitutales</taxon>
        <taxon>Opitutaceae</taxon>
        <taxon>Actomonas</taxon>
    </lineage>
</organism>
<sequence>MSPTDVPDVTCRSVMDASPAVLQADTSFRDSIAALLQHRLLAMPVVDAAGHYLGVFRKNRVIAGVLPQVAVYDDHFHQITRMVDAGLLRDDLRQVQERFATLADLPVAQFACLDTPVLRPDQPLVTALHYLYRGRNFLPVVDPTDHRLCGIISTWDVLESVLGRA</sequence>
<name>A0ABZ1C6W6_9BACT</name>
<dbReference type="Proteomes" id="UP000738431">
    <property type="component" value="Chromosome"/>
</dbReference>
<dbReference type="CDD" id="cd02205">
    <property type="entry name" value="CBS_pair_SF"/>
    <property type="match status" value="1"/>
</dbReference>
<accession>A0ABZ1C6W6</accession>
<evidence type="ECO:0000313" key="4">
    <source>
        <dbReference type="Proteomes" id="UP000738431"/>
    </source>
</evidence>
<reference evidence="3 4" key="1">
    <citation type="submission" date="2023-12" db="EMBL/GenBank/DDBJ databases">
        <title>Description of an unclassified Opitutus bacterium of Verrucomicrobiota.</title>
        <authorList>
            <person name="Zhang D.-F."/>
        </authorList>
    </citation>
    <scope>NUCLEOTIDE SEQUENCE [LARGE SCALE GENOMIC DNA]</scope>
    <source>
        <strain evidence="3 4">WL0086</strain>
    </source>
</reference>
<evidence type="ECO:0000313" key="3">
    <source>
        <dbReference type="EMBL" id="WRQ87461.1"/>
    </source>
</evidence>
<dbReference type="SMART" id="SM00116">
    <property type="entry name" value="CBS"/>
    <property type="match status" value="2"/>
</dbReference>
<dbReference type="EMBL" id="CP139781">
    <property type="protein sequence ID" value="WRQ87461.1"/>
    <property type="molecule type" value="Genomic_DNA"/>
</dbReference>
<proteinExistence type="predicted"/>
<dbReference type="Pfam" id="PF00571">
    <property type="entry name" value="CBS"/>
    <property type="match status" value="2"/>
</dbReference>
<dbReference type="Gene3D" id="3.10.580.10">
    <property type="entry name" value="CBS-domain"/>
    <property type="match status" value="1"/>
</dbReference>
<dbReference type="RefSeq" id="WP_221030375.1">
    <property type="nucleotide sequence ID" value="NZ_CP139781.1"/>
</dbReference>
<keyword evidence="4" id="KW-1185">Reference proteome</keyword>
<dbReference type="InterPro" id="IPR046342">
    <property type="entry name" value="CBS_dom_sf"/>
</dbReference>
<feature type="domain" description="CBS" evidence="2">
    <location>
        <begin position="111"/>
        <end position="165"/>
    </location>
</feature>
<dbReference type="InterPro" id="IPR000644">
    <property type="entry name" value="CBS_dom"/>
</dbReference>
<keyword evidence="1" id="KW-0129">CBS domain</keyword>
<protein>
    <submittedName>
        <fullName evidence="3">CBS domain-containing protein</fullName>
    </submittedName>
</protein>
<evidence type="ECO:0000256" key="1">
    <source>
        <dbReference type="PROSITE-ProRule" id="PRU00703"/>
    </source>
</evidence>
<feature type="domain" description="CBS" evidence="2">
    <location>
        <begin position="15"/>
        <end position="71"/>
    </location>
</feature>